<dbReference type="RefSeq" id="WP_373298768.1">
    <property type="nucleotide sequence ID" value="NZ_BMUL01000002.1"/>
</dbReference>
<dbReference type="Proteomes" id="UP000644020">
    <property type="component" value="Unassembled WGS sequence"/>
</dbReference>
<protein>
    <recommendedName>
        <fullName evidence="3">HNH endonuclease</fullName>
    </recommendedName>
</protein>
<name>A0A918W6S8_9ACTN</name>
<keyword evidence="2" id="KW-1185">Reference proteome</keyword>
<evidence type="ECO:0008006" key="3">
    <source>
        <dbReference type="Google" id="ProtNLM"/>
    </source>
</evidence>
<accession>A0A918W6S8</accession>
<reference evidence="1" key="1">
    <citation type="journal article" date="2014" name="Int. J. Syst. Evol. Microbiol.">
        <title>Complete genome sequence of Corynebacterium casei LMG S-19264T (=DSM 44701T), isolated from a smear-ripened cheese.</title>
        <authorList>
            <consortium name="US DOE Joint Genome Institute (JGI-PGF)"/>
            <person name="Walter F."/>
            <person name="Albersmeier A."/>
            <person name="Kalinowski J."/>
            <person name="Ruckert C."/>
        </authorList>
    </citation>
    <scope>NUCLEOTIDE SEQUENCE</scope>
    <source>
        <strain evidence="1">JCM 4518</strain>
    </source>
</reference>
<evidence type="ECO:0000313" key="1">
    <source>
        <dbReference type="EMBL" id="GHA70633.1"/>
    </source>
</evidence>
<comment type="caution">
    <text evidence="1">The sequence shown here is derived from an EMBL/GenBank/DDBJ whole genome shotgun (WGS) entry which is preliminary data.</text>
</comment>
<organism evidence="1 2">
    <name type="scientific">Streptomyces termitum</name>
    <dbReference type="NCBI Taxonomy" id="67368"/>
    <lineage>
        <taxon>Bacteria</taxon>
        <taxon>Bacillati</taxon>
        <taxon>Actinomycetota</taxon>
        <taxon>Actinomycetes</taxon>
        <taxon>Kitasatosporales</taxon>
        <taxon>Streptomycetaceae</taxon>
        <taxon>Streptomyces</taxon>
    </lineage>
</organism>
<dbReference type="EMBL" id="BMUL01000002">
    <property type="protein sequence ID" value="GHA70633.1"/>
    <property type="molecule type" value="Genomic_DNA"/>
</dbReference>
<proteinExistence type="predicted"/>
<sequence length="229" mass="25621">MADTDIPSWRTSTQGTMVRCALWLVTEVGVGSVFTKTELREAFPETSQIDRRMRDLRVHGWVIATNREDPTLSPHEHRFVEQGAEVWKPGQARMKPAAAGISAPQRREILDRDDHLCRVCGIAAGEAYDGGVETAQLDIARREVLKPGGTVVELVIECRRCRIGGRGRQTDVTDVLGRLAKMSGVERELFAQWVAADHRDFSAMERLWGEYRSLPAESREAVRAAVSRP</sequence>
<reference evidence="1" key="2">
    <citation type="submission" date="2020-09" db="EMBL/GenBank/DDBJ databases">
        <authorList>
            <person name="Sun Q."/>
            <person name="Ohkuma M."/>
        </authorList>
    </citation>
    <scope>NUCLEOTIDE SEQUENCE</scope>
    <source>
        <strain evidence="1">JCM 4518</strain>
    </source>
</reference>
<dbReference type="AlphaFoldDB" id="A0A918W6S8"/>
<gene>
    <name evidence="1" type="ORF">GCM10010305_11330</name>
</gene>
<evidence type="ECO:0000313" key="2">
    <source>
        <dbReference type="Proteomes" id="UP000644020"/>
    </source>
</evidence>